<dbReference type="AlphaFoldDB" id="A0A2S2Q0R1"/>
<keyword evidence="1" id="KW-0479">Metal-binding</keyword>
<dbReference type="InterPro" id="IPR007588">
    <property type="entry name" value="Znf_FLYWCH"/>
</dbReference>
<dbReference type="GO" id="GO:0008270">
    <property type="term" value="F:zinc ion binding"/>
    <property type="evidence" value="ECO:0007669"/>
    <property type="project" value="UniProtKB-KW"/>
</dbReference>
<accession>A0A2S2Q0R1</accession>
<gene>
    <name evidence="5" type="ORF">g.114772</name>
</gene>
<dbReference type="Pfam" id="PF04500">
    <property type="entry name" value="FLYWCH"/>
    <property type="match status" value="1"/>
</dbReference>
<proteinExistence type="predicted"/>
<sequence length="103" mass="12558">MYVFDGYNHNKTKKFWRCRNKYSCKSRIHTSVETSVISFYLFILKKKKLIYCINMLNFKNFTDHKNYKYPHSRLRNSVNRIEYCNYGNEKSYITLELTSSIIN</sequence>
<name>A0A2S2Q0R1_9HEMI</name>
<keyword evidence="2" id="KW-0863">Zinc-finger</keyword>
<evidence type="ECO:0000313" key="5">
    <source>
        <dbReference type="EMBL" id="MBY70732.1"/>
    </source>
</evidence>
<evidence type="ECO:0000256" key="2">
    <source>
        <dbReference type="ARBA" id="ARBA00022771"/>
    </source>
</evidence>
<evidence type="ECO:0000259" key="4">
    <source>
        <dbReference type="Pfam" id="PF04500"/>
    </source>
</evidence>
<protein>
    <recommendedName>
        <fullName evidence="4">FLYWCH-type domain-containing protein</fullName>
    </recommendedName>
</protein>
<evidence type="ECO:0000256" key="1">
    <source>
        <dbReference type="ARBA" id="ARBA00022723"/>
    </source>
</evidence>
<feature type="domain" description="FLYWCH-type" evidence="4">
    <location>
        <begin position="2"/>
        <end position="37"/>
    </location>
</feature>
<reference evidence="5" key="1">
    <citation type="submission" date="2018-04" db="EMBL/GenBank/DDBJ databases">
        <title>Transcriptome assembly of Sipha flava.</title>
        <authorList>
            <person name="Scully E.D."/>
            <person name="Geib S.M."/>
            <person name="Palmer N.A."/>
            <person name="Koch K."/>
            <person name="Bradshaw J."/>
            <person name="Heng-Moss T."/>
            <person name="Sarath G."/>
        </authorList>
    </citation>
    <scope>NUCLEOTIDE SEQUENCE</scope>
</reference>
<keyword evidence="3" id="KW-0862">Zinc</keyword>
<organism evidence="5">
    <name type="scientific">Sipha flava</name>
    <name type="common">yellow sugarcane aphid</name>
    <dbReference type="NCBI Taxonomy" id="143950"/>
    <lineage>
        <taxon>Eukaryota</taxon>
        <taxon>Metazoa</taxon>
        <taxon>Ecdysozoa</taxon>
        <taxon>Arthropoda</taxon>
        <taxon>Hexapoda</taxon>
        <taxon>Insecta</taxon>
        <taxon>Pterygota</taxon>
        <taxon>Neoptera</taxon>
        <taxon>Paraneoptera</taxon>
        <taxon>Hemiptera</taxon>
        <taxon>Sternorrhyncha</taxon>
        <taxon>Aphidomorpha</taxon>
        <taxon>Aphidoidea</taxon>
        <taxon>Aphididae</taxon>
        <taxon>Sipha</taxon>
    </lineage>
</organism>
<evidence type="ECO:0000256" key="3">
    <source>
        <dbReference type="ARBA" id="ARBA00022833"/>
    </source>
</evidence>
<dbReference type="EMBL" id="GGMS01001529">
    <property type="protein sequence ID" value="MBY70732.1"/>
    <property type="molecule type" value="Transcribed_RNA"/>
</dbReference>